<name>A0A9W8H3J0_9FUNG</name>
<dbReference type="Pfam" id="PF01968">
    <property type="entry name" value="Hydantoinase_A"/>
    <property type="match status" value="1"/>
</dbReference>
<dbReference type="PANTHER" id="PTHR11365:SF2">
    <property type="entry name" value="5-OXOPROLINASE"/>
    <property type="match status" value="1"/>
</dbReference>
<dbReference type="Pfam" id="PF02538">
    <property type="entry name" value="Hydantoinase_B"/>
    <property type="match status" value="1"/>
</dbReference>
<organism evidence="7 8">
    <name type="scientific">Coemansia pectinata</name>
    <dbReference type="NCBI Taxonomy" id="1052879"/>
    <lineage>
        <taxon>Eukaryota</taxon>
        <taxon>Fungi</taxon>
        <taxon>Fungi incertae sedis</taxon>
        <taxon>Zoopagomycota</taxon>
        <taxon>Kickxellomycotina</taxon>
        <taxon>Kickxellomycetes</taxon>
        <taxon>Kickxellales</taxon>
        <taxon>Kickxellaceae</taxon>
        <taxon>Coemansia</taxon>
    </lineage>
</organism>
<evidence type="ECO:0000259" key="3">
    <source>
        <dbReference type="Pfam" id="PF01968"/>
    </source>
</evidence>
<dbReference type="InterPro" id="IPR003692">
    <property type="entry name" value="Hydantoinase_B"/>
</dbReference>
<dbReference type="GO" id="GO:0017168">
    <property type="term" value="F:5-oxoprolinase (ATP-hydrolyzing) activity"/>
    <property type="evidence" value="ECO:0007669"/>
    <property type="project" value="TreeGrafter"/>
</dbReference>
<dbReference type="Pfam" id="PF05378">
    <property type="entry name" value="Hydant_A_N"/>
    <property type="match status" value="1"/>
</dbReference>
<feature type="domain" description="Hydantoinase A/oxoprolinase" evidence="3">
    <location>
        <begin position="264"/>
        <end position="567"/>
    </location>
</feature>
<dbReference type="OrthoDB" id="3643at2759"/>
<evidence type="ECO:0000313" key="7">
    <source>
        <dbReference type="EMBL" id="KAJ2755706.1"/>
    </source>
</evidence>
<dbReference type="Pfam" id="PF19278">
    <property type="entry name" value="Hydant_A_C"/>
    <property type="match status" value="1"/>
</dbReference>
<reference evidence="7" key="1">
    <citation type="submission" date="2022-07" db="EMBL/GenBank/DDBJ databases">
        <title>Phylogenomic reconstructions and comparative analyses of Kickxellomycotina fungi.</title>
        <authorList>
            <person name="Reynolds N.K."/>
            <person name="Stajich J.E."/>
            <person name="Barry K."/>
            <person name="Grigoriev I.V."/>
            <person name="Crous P."/>
            <person name="Smith M.E."/>
        </authorList>
    </citation>
    <scope>NUCLEOTIDE SEQUENCE</scope>
    <source>
        <strain evidence="7">BCRC 34297</strain>
    </source>
</reference>
<dbReference type="GO" id="GO:0006749">
    <property type="term" value="P:glutathione metabolic process"/>
    <property type="evidence" value="ECO:0007669"/>
    <property type="project" value="TreeGrafter"/>
</dbReference>
<gene>
    <name evidence="7" type="ORF">GGI19_001422</name>
</gene>
<dbReference type="InterPro" id="IPR008040">
    <property type="entry name" value="Hydant_A_N"/>
</dbReference>
<evidence type="ECO:0000259" key="4">
    <source>
        <dbReference type="Pfam" id="PF02538"/>
    </source>
</evidence>
<dbReference type="InterPro" id="IPR049517">
    <property type="entry name" value="ACX-like_C"/>
</dbReference>
<evidence type="ECO:0000313" key="8">
    <source>
        <dbReference type="Proteomes" id="UP001140011"/>
    </source>
</evidence>
<feature type="region of interest" description="Disordered" evidence="2">
    <location>
        <begin position="1"/>
        <end position="20"/>
    </location>
</feature>
<evidence type="ECO:0000256" key="1">
    <source>
        <dbReference type="ARBA" id="ARBA00010403"/>
    </source>
</evidence>
<sequence length="1314" mass="141652">MLDVESSPDHSLLAPHPGQPGIRVCIDRGGTFTDCVGIFPVEPTAEHPDGERVVVVKLLSEDPGHYADAPREGIRRILEAATGKPHPRDAPLDTSNLSSIRMGTTVATNALLERKGEPCALVITRGFRDLLKIGNQARPRIFDLKIAKPDVLYQSVIQINERVTLDDYTIGSHIAPSQPHADECVILGRTGERVRVLTAPDWPAVQSQLQQAYDGGIRSIAVCLMHSYTFTAHEEEIGRIARDIGFSHITLSSELVPMVKIVPRAHSATVDAYLTPGIRRYADGFSSGFDSGFSNMRVDFMQSDGGLTPINKFSGLRAILSGPAAGVVGYAVTCHSPDSKVPVIGFDMGGTSTDVSRFDGRFDHVYEATTAGVTIQAPQLNINTVAAGGGSRLLFQNGLMMVGPESAGAHPGPACYRKGGPLAVTDANLLLGRLQAKHFPWIFGPSEDQPLDVDAAHSLFLQLAQSINSKMSAERDLLGQHHEDKSVEDIALGFLEVANETMCRPIRALTEAKGHDVQQHDLACFGGAGGQHACAVADNLGIRRVFVHRLASVLSAYGLALAEVVHEEQAPAADVWSATTQNALLSRLDELTRVCRNKLCSQGFSDAQIRFGRFLNMRYDGTDTSIMVPESVGTEFGTSFEAMHYQEFGFVLHGRDIVVDDLRVRSMGAQTEVKYGQVHDELQLLHSNPVSCPASHPAFVENAPVYFRCGFRKAAIFKLDLLVPGDMVAGPAIILDSYNTVLVEPEWMAAVTSTQLVLERTSVKSGVIAEKQSRRCVTTDLDPIQLSVFSHRFMAIAEQMGRTLEKTSTSTNIKERLDFSCALFDPAGNLVANAPHIPVHLGSMSHAVQFQLDRFAGDLVEGDVVLANHPQAGGSHLPDITIITPVFRDGVVIFFVASRGHHSDIGGISPGSMPSTSKELFQEGASSMGMKIVKQGVFQEADVRRFLLEEPAKHPECTGTRNYRDVLSDLKAQIAANHRGITLVRALCLEYGLDVVQAYMAHIQRTAEAAVRALLVDTRKRHGRIRLCGSDSMDDGSKIALSVTIDEDGSAVFDFSGTSPEVYGNINAPPSVTYSAIIYCLRCMVQSELPLNQGCLAPVRVVIPKYSLLSPSPSAAVVGGNVLTSQRLCDVILSTFGAAAASQGCMNNLTFGIPATETNGSRQEGWGYYETIAGGHGAGPTWNGQSGVHTHMTNTRITDPEILERRYPVILHQFSLRENTGGKGRHTGGDGCVRDIEFLKAMSVSLLTERRVFSPPGLAGGEHGACGVNLWKRRLPGADGDFQVLNLGSKNTFFVSPGDHVVIMTPGGGGCGSL</sequence>
<dbReference type="EMBL" id="JANBUH010000051">
    <property type="protein sequence ID" value="KAJ2755706.1"/>
    <property type="molecule type" value="Genomic_DNA"/>
</dbReference>
<feature type="domain" description="Acetophenone carboxylase-like C-terminal" evidence="6">
    <location>
        <begin position="697"/>
        <end position="752"/>
    </location>
</feature>
<feature type="domain" description="Hydantoinase/oxoprolinase N-terminal" evidence="5">
    <location>
        <begin position="23"/>
        <end position="244"/>
    </location>
</feature>
<dbReference type="GO" id="GO:0005829">
    <property type="term" value="C:cytosol"/>
    <property type="evidence" value="ECO:0007669"/>
    <property type="project" value="TreeGrafter"/>
</dbReference>
<feature type="domain" description="Hydantoinase B/oxoprolinase" evidence="4">
    <location>
        <begin position="782"/>
        <end position="1313"/>
    </location>
</feature>
<evidence type="ECO:0000259" key="6">
    <source>
        <dbReference type="Pfam" id="PF19278"/>
    </source>
</evidence>
<comment type="similarity">
    <text evidence="1">Belongs to the oxoprolinase family.</text>
</comment>
<dbReference type="Proteomes" id="UP001140011">
    <property type="component" value="Unassembled WGS sequence"/>
</dbReference>
<dbReference type="InterPro" id="IPR045079">
    <property type="entry name" value="Oxoprolinase-like"/>
</dbReference>
<accession>A0A9W8H3J0</accession>
<dbReference type="PANTHER" id="PTHR11365">
    <property type="entry name" value="5-OXOPROLINASE RELATED"/>
    <property type="match status" value="1"/>
</dbReference>
<protein>
    <recommendedName>
        <fullName evidence="9">5-oxoprolinase</fullName>
    </recommendedName>
</protein>
<keyword evidence="8" id="KW-1185">Reference proteome</keyword>
<proteinExistence type="inferred from homology"/>
<comment type="caution">
    <text evidence="7">The sequence shown here is derived from an EMBL/GenBank/DDBJ whole genome shotgun (WGS) entry which is preliminary data.</text>
</comment>
<evidence type="ECO:0000256" key="2">
    <source>
        <dbReference type="SAM" id="MobiDB-lite"/>
    </source>
</evidence>
<evidence type="ECO:0000259" key="5">
    <source>
        <dbReference type="Pfam" id="PF05378"/>
    </source>
</evidence>
<evidence type="ECO:0008006" key="9">
    <source>
        <dbReference type="Google" id="ProtNLM"/>
    </source>
</evidence>
<dbReference type="InterPro" id="IPR002821">
    <property type="entry name" value="Hydantoinase_A"/>
</dbReference>